<name>A0AB39BPL2_9BACI</name>
<dbReference type="FunFam" id="1.10.10.10:FF:000079">
    <property type="entry name" value="GntR family transcriptional regulator"/>
    <property type="match status" value="1"/>
</dbReference>
<dbReference type="CDD" id="cd07377">
    <property type="entry name" value="WHTH_GntR"/>
    <property type="match status" value="1"/>
</dbReference>
<dbReference type="SUPFAM" id="SSF64288">
    <property type="entry name" value="Chorismate lyase-like"/>
    <property type="match status" value="1"/>
</dbReference>
<dbReference type="RefSeq" id="WP_368503271.1">
    <property type="nucleotide sequence ID" value="NZ_CP162551.1"/>
</dbReference>
<dbReference type="Pfam" id="PF00392">
    <property type="entry name" value="GntR"/>
    <property type="match status" value="1"/>
</dbReference>
<dbReference type="PANTHER" id="PTHR44846:SF1">
    <property type="entry name" value="MANNOSYL-D-GLYCERATE TRANSPORT_METABOLISM SYSTEM REPRESSOR MNGR-RELATED"/>
    <property type="match status" value="1"/>
</dbReference>
<evidence type="ECO:0000256" key="2">
    <source>
        <dbReference type="ARBA" id="ARBA00023125"/>
    </source>
</evidence>
<dbReference type="PROSITE" id="PS50949">
    <property type="entry name" value="HTH_GNTR"/>
    <property type="match status" value="1"/>
</dbReference>
<dbReference type="Pfam" id="PF07702">
    <property type="entry name" value="UTRA"/>
    <property type="match status" value="1"/>
</dbReference>
<dbReference type="SMART" id="SM00866">
    <property type="entry name" value="UTRA"/>
    <property type="match status" value="1"/>
</dbReference>
<feature type="domain" description="HTH gntR-type" evidence="4">
    <location>
        <begin position="8"/>
        <end position="76"/>
    </location>
</feature>
<dbReference type="InterPro" id="IPR028978">
    <property type="entry name" value="Chorismate_lyase_/UTRA_dom_sf"/>
</dbReference>
<dbReference type="InterPro" id="IPR000524">
    <property type="entry name" value="Tscrpt_reg_HTH_GntR"/>
</dbReference>
<dbReference type="SMART" id="SM00345">
    <property type="entry name" value="HTH_GNTR"/>
    <property type="match status" value="1"/>
</dbReference>
<protein>
    <submittedName>
        <fullName evidence="5">GntR family transcriptional regulator</fullName>
    </submittedName>
</protein>
<evidence type="ECO:0000313" key="5">
    <source>
        <dbReference type="EMBL" id="XDI35728.1"/>
    </source>
</evidence>
<dbReference type="PRINTS" id="PR00035">
    <property type="entry name" value="HTHGNTR"/>
</dbReference>
<reference evidence="5" key="1">
    <citation type="submission" date="2024-07" db="EMBL/GenBank/DDBJ databases">
        <title>Identification and characteristics of an arsenic-resistant bacterial isolate, which belongs to a novel species.</title>
        <authorList>
            <person name="Juszczyk A."/>
            <person name="Kowalczyk A."/>
            <person name="Was K."/>
            <person name="Kosowicz W."/>
            <person name="Budzyn A."/>
            <person name="Latowski D."/>
        </authorList>
    </citation>
    <scope>NUCLEOTIDE SEQUENCE</scope>
    <source>
        <strain evidence="5">As8PL</strain>
    </source>
</reference>
<dbReference type="GO" id="GO:0045892">
    <property type="term" value="P:negative regulation of DNA-templated transcription"/>
    <property type="evidence" value="ECO:0007669"/>
    <property type="project" value="TreeGrafter"/>
</dbReference>
<dbReference type="GO" id="GO:0003700">
    <property type="term" value="F:DNA-binding transcription factor activity"/>
    <property type="evidence" value="ECO:0007669"/>
    <property type="project" value="InterPro"/>
</dbReference>
<dbReference type="Gene3D" id="3.40.1410.10">
    <property type="entry name" value="Chorismate lyase-like"/>
    <property type="match status" value="1"/>
</dbReference>
<sequence length="247" mass="28379">MLDRKHSKPLYEQLKNDIQRKIKAGELKPGDQLPSERELVDLYQISRITVRQAINLAEKEGLVTRAHGVGTFIAKPKIKQELTSFNDFQSTLQQQGLIASTKLHGVETISSDFQLSRLLDINVMEKVINLELVGYGDERPVVYYNSYFSYSVGETMKKVAEEALQLKKPFSTLDLYDQESNGLKPTHVEQTFEAQAAHESLATILEVEKGFPLFRVTSIVYQDKTPLEYKETYYRGDKYKFFITRPM</sequence>
<dbReference type="PANTHER" id="PTHR44846">
    <property type="entry name" value="MANNOSYL-D-GLYCERATE TRANSPORT/METABOLISM SYSTEM REPRESSOR MNGR-RELATED"/>
    <property type="match status" value="1"/>
</dbReference>
<accession>A0AB39BPL2</accession>
<evidence type="ECO:0000259" key="4">
    <source>
        <dbReference type="PROSITE" id="PS50949"/>
    </source>
</evidence>
<dbReference type="GO" id="GO:0003677">
    <property type="term" value="F:DNA binding"/>
    <property type="evidence" value="ECO:0007669"/>
    <property type="project" value="UniProtKB-KW"/>
</dbReference>
<dbReference type="InterPro" id="IPR036390">
    <property type="entry name" value="WH_DNA-bd_sf"/>
</dbReference>
<dbReference type="EMBL" id="CP162551">
    <property type="protein sequence ID" value="XDI35728.1"/>
    <property type="molecule type" value="Genomic_DNA"/>
</dbReference>
<dbReference type="AlphaFoldDB" id="A0AB39BPL2"/>
<evidence type="ECO:0000256" key="1">
    <source>
        <dbReference type="ARBA" id="ARBA00023015"/>
    </source>
</evidence>
<keyword evidence="3" id="KW-0804">Transcription</keyword>
<keyword evidence="2" id="KW-0238">DNA-binding</keyword>
<gene>
    <name evidence="5" type="ORF">AB3N04_13545</name>
</gene>
<keyword evidence="1" id="KW-0805">Transcription regulation</keyword>
<organism evidence="5">
    <name type="scientific">Alkalihalophilus sp. As8PL</name>
    <dbReference type="NCBI Taxonomy" id="3237103"/>
    <lineage>
        <taxon>Bacteria</taxon>
        <taxon>Bacillati</taxon>
        <taxon>Bacillota</taxon>
        <taxon>Bacilli</taxon>
        <taxon>Bacillales</taxon>
        <taxon>Bacillaceae</taxon>
        <taxon>Alkalihalophilus</taxon>
    </lineage>
</organism>
<evidence type="ECO:0000256" key="3">
    <source>
        <dbReference type="ARBA" id="ARBA00023163"/>
    </source>
</evidence>
<dbReference type="Gene3D" id="1.10.10.10">
    <property type="entry name" value="Winged helix-like DNA-binding domain superfamily/Winged helix DNA-binding domain"/>
    <property type="match status" value="1"/>
</dbReference>
<dbReference type="InterPro" id="IPR050679">
    <property type="entry name" value="Bact_HTH_transcr_reg"/>
</dbReference>
<dbReference type="InterPro" id="IPR036388">
    <property type="entry name" value="WH-like_DNA-bd_sf"/>
</dbReference>
<dbReference type="SUPFAM" id="SSF46785">
    <property type="entry name" value="Winged helix' DNA-binding domain"/>
    <property type="match status" value="1"/>
</dbReference>
<proteinExistence type="predicted"/>
<dbReference type="InterPro" id="IPR011663">
    <property type="entry name" value="UTRA"/>
</dbReference>